<evidence type="ECO:0000313" key="3">
    <source>
        <dbReference type="Proteomes" id="UP000245634"/>
    </source>
</evidence>
<feature type="transmembrane region" description="Helical" evidence="1">
    <location>
        <begin position="32"/>
        <end position="50"/>
    </location>
</feature>
<comment type="caution">
    <text evidence="2">The sequence shown here is derived from an EMBL/GenBank/DDBJ whole genome shotgun (WGS) entry which is preliminary data.</text>
</comment>
<feature type="transmembrane region" description="Helical" evidence="1">
    <location>
        <begin position="6"/>
        <end position="25"/>
    </location>
</feature>
<name>A0A316D2U8_9BACL</name>
<dbReference type="RefSeq" id="WP_109691255.1">
    <property type="nucleotide sequence ID" value="NZ_QGGL01000026.1"/>
</dbReference>
<protein>
    <submittedName>
        <fullName evidence="2">Uncharacterized protein</fullName>
    </submittedName>
</protein>
<dbReference type="Proteomes" id="UP000245634">
    <property type="component" value="Unassembled WGS sequence"/>
</dbReference>
<dbReference type="OrthoDB" id="2382145at2"/>
<keyword evidence="1" id="KW-1133">Transmembrane helix</keyword>
<gene>
    <name evidence="2" type="ORF">C7459_12617</name>
</gene>
<feature type="transmembrane region" description="Helical" evidence="1">
    <location>
        <begin position="56"/>
        <end position="77"/>
    </location>
</feature>
<dbReference type="EMBL" id="QGGL01000026">
    <property type="protein sequence ID" value="PWK05147.1"/>
    <property type="molecule type" value="Genomic_DNA"/>
</dbReference>
<sequence length="85" mass="9673">MSPSTLFSAGVILFVICVVIQYMAFHRAAFGRAMLITVAMFFFTGLVFIAPEAPRALVWIILILTWAYTLFMTSYAFNRLRQAKK</sequence>
<evidence type="ECO:0000313" key="2">
    <source>
        <dbReference type="EMBL" id="PWK05147.1"/>
    </source>
</evidence>
<accession>A0A316D2U8</accession>
<proteinExistence type="predicted"/>
<reference evidence="2 3" key="1">
    <citation type="submission" date="2018-05" db="EMBL/GenBank/DDBJ databases">
        <title>Genomic Encyclopedia of Type Strains, Phase IV (KMG-IV): sequencing the most valuable type-strain genomes for metagenomic binning, comparative biology and taxonomic classification.</title>
        <authorList>
            <person name="Goeker M."/>
        </authorList>
    </citation>
    <scope>NUCLEOTIDE SEQUENCE [LARGE SCALE GENOMIC DNA]</scope>
    <source>
        <strain evidence="2 3">DSM 18773</strain>
    </source>
</reference>
<dbReference type="AlphaFoldDB" id="A0A316D2U8"/>
<keyword evidence="3" id="KW-1185">Reference proteome</keyword>
<keyword evidence="1" id="KW-0472">Membrane</keyword>
<keyword evidence="1" id="KW-0812">Transmembrane</keyword>
<evidence type="ECO:0000256" key="1">
    <source>
        <dbReference type="SAM" id="Phobius"/>
    </source>
</evidence>
<organism evidence="2 3">
    <name type="scientific">Tumebacillus permanentifrigoris</name>
    <dbReference type="NCBI Taxonomy" id="378543"/>
    <lineage>
        <taxon>Bacteria</taxon>
        <taxon>Bacillati</taxon>
        <taxon>Bacillota</taxon>
        <taxon>Bacilli</taxon>
        <taxon>Bacillales</taxon>
        <taxon>Alicyclobacillaceae</taxon>
        <taxon>Tumebacillus</taxon>
    </lineage>
</organism>